<keyword evidence="2 14" id="KW-0004">4Fe-4S</keyword>
<dbReference type="InterPro" id="IPR038135">
    <property type="entry name" value="Methylthiotransferase_N_sf"/>
</dbReference>
<evidence type="ECO:0000256" key="1">
    <source>
        <dbReference type="ARBA" id="ARBA00003234"/>
    </source>
</evidence>
<reference evidence="19" key="1">
    <citation type="submission" date="2016-03" db="EMBL/GenBank/DDBJ databases">
        <authorList>
            <person name="Loux Valentin"/>
        </authorList>
    </citation>
    <scope>NUCLEOTIDE SEQUENCE [LARGE SCALE GENOMIC DNA]</scope>
    <source>
        <strain evidence="19">C1</strain>
    </source>
</reference>
<comment type="subunit">
    <text evidence="14">Monomer.</text>
</comment>
<evidence type="ECO:0000256" key="11">
    <source>
        <dbReference type="ARBA" id="ARBA00068570"/>
    </source>
</evidence>
<feature type="binding site" evidence="14">
    <location>
        <position position="176"/>
    </location>
    <ligand>
        <name>[4Fe-4S] cluster</name>
        <dbReference type="ChEBI" id="CHEBI:49883"/>
        <label>2</label>
        <note>4Fe-4S-S-AdoMet</note>
    </ligand>
</feature>
<dbReference type="EMBL" id="FLLR01000020">
    <property type="protein sequence ID" value="SBO14286.1"/>
    <property type="molecule type" value="Genomic_DNA"/>
</dbReference>
<dbReference type="InterPro" id="IPR006463">
    <property type="entry name" value="MiaB_methiolase"/>
</dbReference>
<evidence type="ECO:0000256" key="4">
    <source>
        <dbReference type="ARBA" id="ARBA00022679"/>
    </source>
</evidence>
<evidence type="ECO:0000259" key="16">
    <source>
        <dbReference type="PROSITE" id="PS51449"/>
    </source>
</evidence>
<dbReference type="FunFam" id="3.80.30.20:FF:000001">
    <property type="entry name" value="tRNA-2-methylthio-N(6)-dimethylallyladenosine synthase 2"/>
    <property type="match status" value="1"/>
</dbReference>
<dbReference type="PANTHER" id="PTHR43020">
    <property type="entry name" value="CDK5 REGULATORY SUBUNIT-ASSOCIATED PROTEIN 1"/>
    <property type="match status" value="1"/>
</dbReference>
<dbReference type="PROSITE" id="PS51449">
    <property type="entry name" value="MTTASE_N"/>
    <property type="match status" value="1"/>
</dbReference>
<dbReference type="GO" id="GO:0046872">
    <property type="term" value="F:metal ion binding"/>
    <property type="evidence" value="ECO:0007669"/>
    <property type="project" value="UniProtKB-KW"/>
</dbReference>
<dbReference type="NCBIfam" id="TIGR00089">
    <property type="entry name" value="MiaB/RimO family radical SAM methylthiotransferase"/>
    <property type="match status" value="1"/>
</dbReference>
<comment type="cofactor">
    <cofactor evidence="14">
        <name>[4Fe-4S] cluster</name>
        <dbReference type="ChEBI" id="CHEBI:49883"/>
    </cofactor>
    <text evidence="14">Binds 2 [4Fe-4S] clusters. One cluster is coordinated with 3 cysteines and an exchangeable S-adenosyl-L-methionine.</text>
</comment>
<dbReference type="InterPro" id="IPR006638">
    <property type="entry name" value="Elp3/MiaA/NifB-like_rSAM"/>
</dbReference>
<dbReference type="GO" id="GO:0051539">
    <property type="term" value="F:4 iron, 4 sulfur cluster binding"/>
    <property type="evidence" value="ECO:0007669"/>
    <property type="project" value="UniProtKB-UniRule"/>
</dbReference>
<dbReference type="SFLD" id="SFLDF00273">
    <property type="entry name" value="(dimethylallyl)adenosine_tRNA"/>
    <property type="match status" value="1"/>
</dbReference>
<evidence type="ECO:0000259" key="17">
    <source>
        <dbReference type="PROSITE" id="PS51918"/>
    </source>
</evidence>
<comment type="similarity">
    <text evidence="14">Belongs to the methylthiotransferase family. MiaB subfamily.</text>
</comment>
<dbReference type="InterPro" id="IPR023404">
    <property type="entry name" value="rSAM_horseshoe"/>
</dbReference>
<comment type="subcellular location">
    <subcellularLocation>
        <location evidence="14">Cytoplasm</location>
    </subcellularLocation>
</comment>
<dbReference type="CDD" id="cd01335">
    <property type="entry name" value="Radical_SAM"/>
    <property type="match status" value="1"/>
</dbReference>
<feature type="domain" description="TRAM" evidence="15">
    <location>
        <begin position="389"/>
        <end position="455"/>
    </location>
</feature>
<comment type="caution">
    <text evidence="18">The sequence shown here is derived from an EMBL/GenBank/DDBJ whole genome shotgun (WGS) entry which is preliminary data.</text>
</comment>
<dbReference type="SFLD" id="SFLDG01061">
    <property type="entry name" value="methylthiotransferase"/>
    <property type="match status" value="1"/>
</dbReference>
<protein>
    <recommendedName>
        <fullName evidence="11 14">tRNA-2-methylthio-N(6)-dimethylallyladenosine synthase</fullName>
        <ecNumber evidence="10 14">2.8.4.3</ecNumber>
    </recommendedName>
    <alternativeName>
        <fullName evidence="13 14">(Dimethylallyl)adenosine tRNA methylthiotransferase MiaB</fullName>
    </alternativeName>
    <alternativeName>
        <fullName evidence="12 14">tRNA-i(6)A37 methylthiotransferase</fullName>
    </alternativeName>
</protein>
<evidence type="ECO:0000256" key="3">
    <source>
        <dbReference type="ARBA" id="ARBA00022490"/>
    </source>
</evidence>
<organism evidence="18 19">
    <name type="scientific">Anaplasma phagocytophilum</name>
    <name type="common">Ehrlichia phagocytophila</name>
    <dbReference type="NCBI Taxonomy" id="948"/>
    <lineage>
        <taxon>Bacteria</taxon>
        <taxon>Pseudomonadati</taxon>
        <taxon>Pseudomonadota</taxon>
        <taxon>Alphaproteobacteria</taxon>
        <taxon>Rickettsiales</taxon>
        <taxon>Anaplasmataceae</taxon>
        <taxon>Anaplasma</taxon>
        <taxon>phagocytophilum group</taxon>
    </lineage>
</organism>
<comment type="function">
    <text evidence="1 14">Catalyzes the methylthiolation of N6-(dimethylallyl)adenosine (i(6)A), leading to the formation of 2-methylthio-N6-(dimethylallyl)adenosine (ms(2)i(6)A) at position 37 in tRNAs that read codons beginning with uridine.</text>
</comment>
<evidence type="ECO:0000256" key="5">
    <source>
        <dbReference type="ARBA" id="ARBA00022691"/>
    </source>
</evidence>
<proteinExistence type="inferred from homology"/>
<dbReference type="SMART" id="SM00729">
    <property type="entry name" value="Elp3"/>
    <property type="match status" value="1"/>
</dbReference>
<keyword evidence="5 14" id="KW-0949">S-adenosyl-L-methionine</keyword>
<dbReference type="NCBIfam" id="TIGR01574">
    <property type="entry name" value="miaB-methiolase"/>
    <property type="match status" value="1"/>
</dbReference>
<evidence type="ECO:0000259" key="15">
    <source>
        <dbReference type="PROSITE" id="PS50926"/>
    </source>
</evidence>
<dbReference type="SUPFAM" id="SSF102114">
    <property type="entry name" value="Radical SAM enzymes"/>
    <property type="match status" value="1"/>
</dbReference>
<dbReference type="InterPro" id="IPR002792">
    <property type="entry name" value="TRAM_dom"/>
</dbReference>
<dbReference type="FunFam" id="3.40.50.12160:FF:000003">
    <property type="entry name" value="CDK5 regulatory subunit-associated protein 1"/>
    <property type="match status" value="1"/>
</dbReference>
<dbReference type="InterPro" id="IPR007197">
    <property type="entry name" value="rSAM"/>
</dbReference>
<feature type="binding site" evidence="14">
    <location>
        <position position="169"/>
    </location>
    <ligand>
        <name>[4Fe-4S] cluster</name>
        <dbReference type="ChEBI" id="CHEBI:49883"/>
        <label>2</label>
        <note>4Fe-4S-S-AdoMet</note>
    </ligand>
</feature>
<dbReference type="SFLD" id="SFLDS00029">
    <property type="entry name" value="Radical_SAM"/>
    <property type="match status" value="1"/>
</dbReference>
<evidence type="ECO:0000256" key="10">
    <source>
        <dbReference type="ARBA" id="ARBA00033765"/>
    </source>
</evidence>
<dbReference type="PROSITE" id="PS01278">
    <property type="entry name" value="MTTASE_RADICAL"/>
    <property type="match status" value="1"/>
</dbReference>
<feature type="domain" description="Radical SAM core" evidence="17">
    <location>
        <begin position="155"/>
        <end position="388"/>
    </location>
</feature>
<dbReference type="PROSITE" id="PS51918">
    <property type="entry name" value="RADICAL_SAM"/>
    <property type="match status" value="1"/>
</dbReference>
<dbReference type="Gene3D" id="3.40.50.12160">
    <property type="entry name" value="Methylthiotransferase, N-terminal domain"/>
    <property type="match status" value="1"/>
</dbReference>
<sequence length="458" mass="51622">MWYRIAFYSPKKVLMTRGLYIESYGCQMNVYDALMMEDLLRPVGYAAVSRPEDADIILINTCHIREKASEKLYSTLGRMRVIKKEECILIVAGCVAQAEGEAVFERAPYVNVVVGPQGLHTLPELIMKVKRDKKQINIEFPVVSKFDAISIDRKANGGVSAYVSIQEGCDKFCTFCVVPYTRGPEYSRDVEAILEEVKQLTDRGTKEIVLIGQNVNAYHGTYKGNEWDLGKLIQKVSLIDGVERIRYTTSHPRDMHPSLYEAHRDEKKLAPFVHLPVQSGSDAILRKMNRKHTAEEYLRVVEQLKDSNKNMALSSDFIVGFPGETEKDFEETMKLVESVGFALSYSFKYSPRPGTPGAEYSNQVPEEEKSARLAALQGLLTKQQLQFNKSMEGRVMDVLVGDPSSMRSDRIFGKSEYTQSIHISAPSGSEDCFNRMVRVEILHGRQNSLEGTVLSNAN</sequence>
<dbReference type="Proteomes" id="UP000078419">
    <property type="component" value="Unassembled WGS sequence"/>
</dbReference>
<feature type="binding site" evidence="14">
    <location>
        <position position="173"/>
    </location>
    <ligand>
        <name>[4Fe-4S] cluster</name>
        <dbReference type="ChEBI" id="CHEBI:49883"/>
        <label>2</label>
        <note>4Fe-4S-S-AdoMet</note>
    </ligand>
</feature>
<dbReference type="InterPro" id="IPR005839">
    <property type="entry name" value="Methylthiotransferase"/>
</dbReference>
<dbReference type="AlphaFoldDB" id="A0AA45USX7"/>
<dbReference type="Pfam" id="PF04055">
    <property type="entry name" value="Radical_SAM"/>
    <property type="match status" value="1"/>
</dbReference>
<keyword evidence="8 14" id="KW-0408">Iron</keyword>
<keyword evidence="4 14" id="KW-0808">Transferase</keyword>
<keyword evidence="7 14" id="KW-0479">Metal-binding</keyword>
<dbReference type="SFLD" id="SFLDG01082">
    <property type="entry name" value="B12-binding_domain_containing"/>
    <property type="match status" value="1"/>
</dbReference>
<keyword evidence="6 14" id="KW-0819">tRNA processing</keyword>
<keyword evidence="9 14" id="KW-0411">Iron-sulfur</keyword>
<gene>
    <name evidence="14 18" type="primary">miaB</name>
    <name evidence="18" type="ORF">ANAPC1_00633</name>
</gene>
<evidence type="ECO:0000256" key="14">
    <source>
        <dbReference type="HAMAP-Rule" id="MF_01864"/>
    </source>
</evidence>
<dbReference type="Gene3D" id="3.80.30.20">
    <property type="entry name" value="tm_1862 like domain"/>
    <property type="match status" value="1"/>
</dbReference>
<evidence type="ECO:0000313" key="19">
    <source>
        <dbReference type="Proteomes" id="UP000078419"/>
    </source>
</evidence>
<evidence type="ECO:0000256" key="9">
    <source>
        <dbReference type="ARBA" id="ARBA00023014"/>
    </source>
</evidence>
<dbReference type="InterPro" id="IPR020612">
    <property type="entry name" value="Methylthiotransferase_CS"/>
</dbReference>
<evidence type="ECO:0000313" key="18">
    <source>
        <dbReference type="EMBL" id="SBO14286.1"/>
    </source>
</evidence>
<evidence type="ECO:0000256" key="13">
    <source>
        <dbReference type="ARBA" id="ARBA00081141"/>
    </source>
</evidence>
<feature type="binding site" evidence="14">
    <location>
        <position position="94"/>
    </location>
    <ligand>
        <name>[4Fe-4S] cluster</name>
        <dbReference type="ChEBI" id="CHEBI:49883"/>
        <label>1</label>
    </ligand>
</feature>
<dbReference type="PROSITE" id="PS50926">
    <property type="entry name" value="TRAM"/>
    <property type="match status" value="1"/>
</dbReference>
<evidence type="ECO:0000256" key="12">
    <source>
        <dbReference type="ARBA" id="ARBA00080698"/>
    </source>
</evidence>
<keyword evidence="3 14" id="KW-0963">Cytoplasm</keyword>
<dbReference type="GO" id="GO:0005829">
    <property type="term" value="C:cytosol"/>
    <property type="evidence" value="ECO:0007669"/>
    <property type="project" value="TreeGrafter"/>
</dbReference>
<dbReference type="GO" id="GO:0035597">
    <property type="term" value="F:tRNA-2-methylthio-N(6)-dimethylallyladenosine(37) synthase activity"/>
    <property type="evidence" value="ECO:0007669"/>
    <property type="project" value="UniProtKB-EC"/>
</dbReference>
<evidence type="ECO:0000256" key="6">
    <source>
        <dbReference type="ARBA" id="ARBA00022694"/>
    </source>
</evidence>
<dbReference type="EC" id="2.8.4.3" evidence="10 14"/>
<evidence type="ECO:0000256" key="8">
    <source>
        <dbReference type="ARBA" id="ARBA00023004"/>
    </source>
</evidence>
<evidence type="ECO:0000256" key="7">
    <source>
        <dbReference type="ARBA" id="ARBA00022723"/>
    </source>
</evidence>
<feature type="binding site" evidence="14">
    <location>
        <position position="26"/>
    </location>
    <ligand>
        <name>[4Fe-4S] cluster</name>
        <dbReference type="ChEBI" id="CHEBI:49883"/>
        <label>1</label>
    </ligand>
</feature>
<dbReference type="InterPro" id="IPR058240">
    <property type="entry name" value="rSAM_sf"/>
</dbReference>
<dbReference type="Pfam" id="PF00919">
    <property type="entry name" value="UPF0004"/>
    <property type="match status" value="1"/>
</dbReference>
<name>A0AA45USX7_ANAPH</name>
<dbReference type="PANTHER" id="PTHR43020:SF2">
    <property type="entry name" value="MITOCHONDRIAL TRNA METHYLTHIOTRANSFERASE CDK5RAP1"/>
    <property type="match status" value="1"/>
</dbReference>
<accession>A0AA45USX7</accession>
<evidence type="ECO:0000256" key="2">
    <source>
        <dbReference type="ARBA" id="ARBA00022485"/>
    </source>
</evidence>
<dbReference type="HAMAP" id="MF_01864">
    <property type="entry name" value="tRNA_metthiotr_MiaB"/>
    <property type="match status" value="1"/>
</dbReference>
<comment type="catalytic activity">
    <reaction evidence="14">
        <text>N(6)-dimethylallyladenosine(37) in tRNA + (sulfur carrier)-SH + AH2 + 2 S-adenosyl-L-methionine = 2-methylsulfanyl-N(6)-dimethylallyladenosine(37) in tRNA + (sulfur carrier)-H + 5'-deoxyadenosine + L-methionine + A + S-adenosyl-L-homocysteine + 2 H(+)</text>
        <dbReference type="Rhea" id="RHEA:37067"/>
        <dbReference type="Rhea" id="RHEA-COMP:10375"/>
        <dbReference type="Rhea" id="RHEA-COMP:10376"/>
        <dbReference type="Rhea" id="RHEA-COMP:14737"/>
        <dbReference type="Rhea" id="RHEA-COMP:14739"/>
        <dbReference type="ChEBI" id="CHEBI:13193"/>
        <dbReference type="ChEBI" id="CHEBI:15378"/>
        <dbReference type="ChEBI" id="CHEBI:17319"/>
        <dbReference type="ChEBI" id="CHEBI:17499"/>
        <dbReference type="ChEBI" id="CHEBI:29917"/>
        <dbReference type="ChEBI" id="CHEBI:57844"/>
        <dbReference type="ChEBI" id="CHEBI:57856"/>
        <dbReference type="ChEBI" id="CHEBI:59789"/>
        <dbReference type="ChEBI" id="CHEBI:64428"/>
        <dbReference type="ChEBI" id="CHEBI:74415"/>
        <dbReference type="ChEBI" id="CHEBI:74417"/>
        <dbReference type="EC" id="2.8.4.3"/>
    </reaction>
</comment>
<dbReference type="InterPro" id="IPR013848">
    <property type="entry name" value="Methylthiotransferase_N"/>
</dbReference>
<feature type="binding site" evidence="14">
    <location>
        <position position="62"/>
    </location>
    <ligand>
        <name>[4Fe-4S] cluster</name>
        <dbReference type="ChEBI" id="CHEBI:49883"/>
        <label>1</label>
    </ligand>
</feature>
<feature type="domain" description="MTTase N-terminal" evidence="16">
    <location>
        <begin position="17"/>
        <end position="131"/>
    </location>
</feature>